<dbReference type="SUPFAM" id="SSF53649">
    <property type="entry name" value="Alkaline phosphatase-like"/>
    <property type="match status" value="1"/>
</dbReference>
<dbReference type="InterPro" id="IPR051849">
    <property type="entry name" value="GAG-degrading_sulfatase"/>
</dbReference>
<dbReference type="InterPro" id="IPR017850">
    <property type="entry name" value="Alkaline_phosphatase_core_sf"/>
</dbReference>
<dbReference type="InterPro" id="IPR000917">
    <property type="entry name" value="Sulfatase_N"/>
</dbReference>
<dbReference type="EMBL" id="JACXLC010000001">
    <property type="protein sequence ID" value="MBD2841884.1"/>
    <property type="molecule type" value="Genomic_DNA"/>
</dbReference>
<evidence type="ECO:0000313" key="2">
    <source>
        <dbReference type="EMBL" id="MBD2841884.1"/>
    </source>
</evidence>
<reference evidence="2 3" key="1">
    <citation type="submission" date="2020-09" db="EMBL/GenBank/DDBJ databases">
        <authorList>
            <person name="Yoon J.-W."/>
        </authorList>
    </citation>
    <scope>NUCLEOTIDE SEQUENCE [LARGE SCALE GENOMIC DNA]</scope>
    <source>
        <strain evidence="2 3">KMU-140</strain>
    </source>
</reference>
<dbReference type="Proteomes" id="UP000635384">
    <property type="component" value="Unassembled WGS sequence"/>
</dbReference>
<organism evidence="2 3">
    <name type="scientific">Erythrobacter rubeus</name>
    <dbReference type="NCBI Taxonomy" id="2760803"/>
    <lineage>
        <taxon>Bacteria</taxon>
        <taxon>Pseudomonadati</taxon>
        <taxon>Pseudomonadota</taxon>
        <taxon>Alphaproteobacteria</taxon>
        <taxon>Sphingomonadales</taxon>
        <taxon>Erythrobacteraceae</taxon>
        <taxon>Erythrobacter/Porphyrobacter group</taxon>
        <taxon>Erythrobacter</taxon>
    </lineage>
</organism>
<name>A0ABR8KMS7_9SPHN</name>
<dbReference type="CDD" id="cd16035">
    <property type="entry name" value="sulfatase_like"/>
    <property type="match status" value="1"/>
</dbReference>
<protein>
    <submittedName>
        <fullName evidence="2">Sulfatase-like hydrolase/transferase</fullName>
    </submittedName>
</protein>
<evidence type="ECO:0000259" key="1">
    <source>
        <dbReference type="Pfam" id="PF00884"/>
    </source>
</evidence>
<sequence>MVSRRTVLAGLGAAGVAGAGYVAVDRMRVAPERQRMTLATTGRQPNIILVTSDQERSWDQMPPGFIETHCPARARLAARSMNFTRAQSPSQLCSTARGTIYTGRHPQNSSVWENVPIPYATDMKEAIPTMGTLFQDAGYQTAYCGKWHLSRLGQRGEPYAPERVAEIVSQAGFDIALTEKEVDGPFAGYRYDSKTVEQALAQAARRGEDGKPLFMAVNLVNPHDIMYYSSGDAMTASRKVDLQPIMRPPRDPLYDEDLGYDVIGPWGPATRAGKPPAVAEYVRAYETIFGEMAYDDERVARDFQNYYWNAIRDCDRSLALLIDGLEDMGALDDTIVVFTSDHGEFLGAHGLRGKGVTAYREASAIPLMVSAPDGPRGETSDALVSLVDLVPTLLGLAGIDTGPVITEAQLAGQDLSKVAMGEAGPGPRDEDGVLLHWTSLAFIDHKAANAFGDVASRTGLGQAYAYWQMQRNEMADAADKRGQMRGVFDGRYKFARYFAPNQHHRPDDAATLTAMNDLELYDVEADPSEIVNLAADPASAPLVANMNQKLNRLIDREIGVDDGSFLPGFARA</sequence>
<evidence type="ECO:0000313" key="3">
    <source>
        <dbReference type="Proteomes" id="UP000635384"/>
    </source>
</evidence>
<gene>
    <name evidence="2" type="ORF">IB285_06365</name>
</gene>
<feature type="domain" description="Sulfatase N-terminal" evidence="1">
    <location>
        <begin position="45"/>
        <end position="399"/>
    </location>
</feature>
<dbReference type="PANTHER" id="PTHR46615:SF1">
    <property type="entry name" value="ARYLSULFATASE K"/>
    <property type="match status" value="1"/>
</dbReference>
<proteinExistence type="predicted"/>
<dbReference type="PANTHER" id="PTHR46615">
    <property type="entry name" value="ARYLSULFATASE K"/>
    <property type="match status" value="1"/>
</dbReference>
<comment type="caution">
    <text evidence="2">The sequence shown here is derived from an EMBL/GenBank/DDBJ whole genome shotgun (WGS) entry which is preliminary data.</text>
</comment>
<accession>A0ABR8KMS7</accession>
<keyword evidence="3" id="KW-1185">Reference proteome</keyword>
<dbReference type="RefSeq" id="WP_190787388.1">
    <property type="nucleotide sequence ID" value="NZ_JACXLC010000001.1"/>
</dbReference>
<dbReference type="Gene3D" id="3.40.720.10">
    <property type="entry name" value="Alkaline Phosphatase, subunit A"/>
    <property type="match status" value="1"/>
</dbReference>
<dbReference type="Pfam" id="PF00884">
    <property type="entry name" value="Sulfatase"/>
    <property type="match status" value="1"/>
</dbReference>